<dbReference type="Proteomes" id="UP000622580">
    <property type="component" value="Unassembled WGS sequence"/>
</dbReference>
<evidence type="ECO:0000256" key="2">
    <source>
        <dbReference type="ARBA" id="ARBA00009853"/>
    </source>
</evidence>
<evidence type="ECO:0000259" key="7">
    <source>
        <dbReference type="Pfam" id="PF00892"/>
    </source>
</evidence>
<dbReference type="PANTHER" id="PTHR22911:SF6">
    <property type="entry name" value="SOLUTE CARRIER FAMILY 35 MEMBER G1"/>
    <property type="match status" value="1"/>
</dbReference>
<evidence type="ECO:0000256" key="4">
    <source>
        <dbReference type="ARBA" id="ARBA00022989"/>
    </source>
</evidence>
<evidence type="ECO:0000256" key="1">
    <source>
        <dbReference type="ARBA" id="ARBA00004141"/>
    </source>
</evidence>
<dbReference type="InterPro" id="IPR037185">
    <property type="entry name" value="EmrE-like"/>
</dbReference>
<evidence type="ECO:0000313" key="9">
    <source>
        <dbReference type="Proteomes" id="UP000622580"/>
    </source>
</evidence>
<feature type="domain" description="EamA" evidence="7">
    <location>
        <begin position="17"/>
        <end position="149"/>
    </location>
</feature>
<keyword evidence="9" id="KW-1185">Reference proteome</keyword>
<keyword evidence="3 6" id="KW-0812">Transmembrane</keyword>
<feature type="transmembrane region" description="Helical" evidence="6">
    <location>
        <begin position="20"/>
        <end position="38"/>
    </location>
</feature>
<evidence type="ECO:0000313" key="8">
    <source>
        <dbReference type="EMBL" id="MBR7621003.1"/>
    </source>
</evidence>
<dbReference type="AlphaFoldDB" id="A0A941HXJ5"/>
<feature type="transmembrane region" description="Helical" evidence="6">
    <location>
        <begin position="157"/>
        <end position="179"/>
    </location>
</feature>
<evidence type="ECO:0000256" key="3">
    <source>
        <dbReference type="ARBA" id="ARBA00022692"/>
    </source>
</evidence>
<feature type="transmembrane region" description="Helical" evidence="6">
    <location>
        <begin position="217"/>
        <end position="236"/>
    </location>
</feature>
<feature type="transmembrane region" description="Helical" evidence="6">
    <location>
        <begin position="273"/>
        <end position="291"/>
    </location>
</feature>
<reference evidence="8" key="1">
    <citation type="submission" date="2021-04" db="EMBL/GenBank/DDBJ databases">
        <title>Draft genome assembly of strain Phenylobacterium sp. 20VBR1 using MiniION and Illumina platforms.</title>
        <authorList>
            <person name="Thomas F.A."/>
            <person name="Krishnan K.P."/>
            <person name="Sinha R.K."/>
        </authorList>
    </citation>
    <scope>NUCLEOTIDE SEQUENCE</scope>
    <source>
        <strain evidence="8">20VBR1</strain>
    </source>
</reference>
<feature type="transmembrane region" description="Helical" evidence="6">
    <location>
        <begin position="243"/>
        <end position="267"/>
    </location>
</feature>
<feature type="transmembrane region" description="Helical" evidence="6">
    <location>
        <begin position="110"/>
        <end position="127"/>
    </location>
</feature>
<dbReference type="RefSeq" id="WP_215341801.1">
    <property type="nucleotide sequence ID" value="NZ_JAGSGD010000001.1"/>
</dbReference>
<keyword evidence="4 6" id="KW-1133">Transmembrane helix</keyword>
<feature type="transmembrane region" description="Helical" evidence="6">
    <location>
        <begin position="134"/>
        <end position="151"/>
    </location>
</feature>
<dbReference type="GO" id="GO:0016020">
    <property type="term" value="C:membrane"/>
    <property type="evidence" value="ECO:0007669"/>
    <property type="project" value="UniProtKB-SubCell"/>
</dbReference>
<feature type="transmembrane region" description="Helical" evidence="6">
    <location>
        <begin position="44"/>
        <end position="66"/>
    </location>
</feature>
<evidence type="ECO:0000256" key="5">
    <source>
        <dbReference type="ARBA" id="ARBA00023136"/>
    </source>
</evidence>
<proteinExistence type="inferred from homology"/>
<comment type="caution">
    <text evidence="8">The sequence shown here is derived from an EMBL/GenBank/DDBJ whole genome shotgun (WGS) entry which is preliminary data.</text>
</comment>
<dbReference type="PANTHER" id="PTHR22911">
    <property type="entry name" value="ACYL-MALONYL CONDENSING ENZYME-RELATED"/>
    <property type="match status" value="1"/>
</dbReference>
<name>A0A941HXJ5_9CAUL</name>
<comment type="similarity">
    <text evidence="2">Belongs to the drug/metabolite transporter (DMT) superfamily. 10 TMS drug/metabolite exporter (DME) (TC 2.A.7.3) family.</text>
</comment>
<evidence type="ECO:0000256" key="6">
    <source>
        <dbReference type="SAM" id="Phobius"/>
    </source>
</evidence>
<dbReference type="EMBL" id="JAGSGD010000001">
    <property type="protein sequence ID" value="MBR7621003.1"/>
    <property type="molecule type" value="Genomic_DNA"/>
</dbReference>
<dbReference type="Pfam" id="PF00892">
    <property type="entry name" value="EamA"/>
    <property type="match status" value="2"/>
</dbReference>
<organism evidence="8 9">
    <name type="scientific">Phenylobacterium glaciei</name>
    <dbReference type="NCBI Taxonomy" id="2803784"/>
    <lineage>
        <taxon>Bacteria</taxon>
        <taxon>Pseudomonadati</taxon>
        <taxon>Pseudomonadota</taxon>
        <taxon>Alphaproteobacteria</taxon>
        <taxon>Caulobacterales</taxon>
        <taxon>Caulobacteraceae</taxon>
        <taxon>Phenylobacterium</taxon>
    </lineage>
</organism>
<sequence>MTSRQAPAHITAQHNGTGIALRVAAMACMAGLAALVKWCSSRGVPVLEIIFFRNAFAFVPVLIYIARTSGFSVLKTQRPLGHLMRSTVGLTGMVCGFTAVSLLPLTESTALSFSAPLFMTAMSAVILKETVGLHRWGAVVVGLIGVLIMIHPDPSHMAVKGTVFALVAAVGSAGAMIAIREIGRTEPGATIVFYFTLAGMVLGLASLPFGWVIPDKATLALLILAGLIGGVGQLFLTEAIRRAPVAVVAPFDYTQLVWASIIGFLVWDETPRLATLAGALVVAGSSIYILLRETRRFRAR</sequence>
<accession>A0A941HXJ5</accession>
<protein>
    <submittedName>
        <fullName evidence="8">DMT family transporter</fullName>
    </submittedName>
</protein>
<feature type="transmembrane region" description="Helical" evidence="6">
    <location>
        <begin position="191"/>
        <end position="211"/>
    </location>
</feature>
<feature type="domain" description="EamA" evidence="7">
    <location>
        <begin position="160"/>
        <end position="290"/>
    </location>
</feature>
<dbReference type="SUPFAM" id="SSF103481">
    <property type="entry name" value="Multidrug resistance efflux transporter EmrE"/>
    <property type="match status" value="2"/>
</dbReference>
<comment type="subcellular location">
    <subcellularLocation>
        <location evidence="1">Membrane</location>
        <topology evidence="1">Multi-pass membrane protein</topology>
    </subcellularLocation>
</comment>
<keyword evidence="5 6" id="KW-0472">Membrane</keyword>
<dbReference type="InterPro" id="IPR000620">
    <property type="entry name" value="EamA_dom"/>
</dbReference>
<gene>
    <name evidence="8" type="ORF">JKL49_16535</name>
</gene>
<feature type="transmembrane region" description="Helical" evidence="6">
    <location>
        <begin position="87"/>
        <end position="104"/>
    </location>
</feature>